<dbReference type="CDD" id="cd14014">
    <property type="entry name" value="STKc_PknB_like"/>
    <property type="match status" value="1"/>
</dbReference>
<reference key="2">
    <citation type="submission" date="2011-04" db="EMBL/GenBank/DDBJ databases">
        <title>Complete sequence of chromosome of Haliscomenobacter hydrossis DSM 1100.</title>
        <authorList>
            <consortium name="US DOE Joint Genome Institute (JGI-PGF)"/>
            <person name="Lucas S."/>
            <person name="Han J."/>
            <person name="Lapidus A."/>
            <person name="Bruce D."/>
            <person name="Goodwin L."/>
            <person name="Pitluck S."/>
            <person name="Peters L."/>
            <person name="Kyrpides N."/>
            <person name="Mavromatis K."/>
            <person name="Ivanova N."/>
            <person name="Ovchinnikova G."/>
            <person name="Pagani I."/>
            <person name="Daligault H."/>
            <person name="Detter J.C."/>
            <person name="Han C."/>
            <person name="Land M."/>
            <person name="Hauser L."/>
            <person name="Markowitz V."/>
            <person name="Cheng J.-F."/>
            <person name="Hugenholtz P."/>
            <person name="Woyke T."/>
            <person name="Wu D."/>
            <person name="Verbarg S."/>
            <person name="Frueling A."/>
            <person name="Brambilla E."/>
            <person name="Klenk H.-P."/>
            <person name="Eisen J.A."/>
        </authorList>
    </citation>
    <scope>NUCLEOTIDE SEQUENCE</scope>
    <source>
        <strain>DSM 1100</strain>
    </source>
</reference>
<keyword evidence="2" id="KW-0418">Kinase</keyword>
<dbReference type="eggNOG" id="COG0515">
    <property type="taxonomic scope" value="Bacteria"/>
</dbReference>
<dbReference type="GO" id="GO:0004674">
    <property type="term" value="F:protein serine/threonine kinase activity"/>
    <property type="evidence" value="ECO:0007669"/>
    <property type="project" value="UniProtKB-KW"/>
</dbReference>
<dbReference type="GO" id="GO:0005524">
    <property type="term" value="F:ATP binding"/>
    <property type="evidence" value="ECO:0007669"/>
    <property type="project" value="InterPro"/>
</dbReference>
<sequence>MNIVQIALKGSGYFCNVKQVREEESGNSYALKELKKEHFDNDDYKNRLHREIELLRVLSESTNIIELIDSFFDETNKKLYYLMPYANFNLHEYVKNNNQKLSNEDRFSIIEQIISAIKFAHSKSVLHRDLSPNNILVFQNSQDNRPSIKVSDFGLGKNEESLSFYTHSSASGYGQALYVSPEQREKLKDSTIKSDIYSLGKVIYFIWTGKDPIDLKNCGFSSLISKAINEDPKDRFQNIEELEKSYLRIKKVMVSQSIPDEYKTLNDLASNMSVVDWHQFHQLALVEVNFNSVYSSYVSPVVQILNTNQNLEKYYRELGNELKDFTIFFCSKLVQCLSTTGWPFKATSEFGSLLKRIYLLVKSEEVELLCLKHLWLIGYKYDQWSVQSDFKNAIIQKEVKEYIAPQLGEFIVESEVECDLSSFEGVKLPIFVKVSIIEGDSAAKEKREKKKKDDYLDLF</sequence>
<evidence type="ECO:0000313" key="3">
    <source>
        <dbReference type="Proteomes" id="UP000008461"/>
    </source>
</evidence>
<evidence type="ECO:0000313" key="2">
    <source>
        <dbReference type="EMBL" id="AEE50890.1"/>
    </source>
</evidence>
<dbReference type="KEGG" id="hhy:Halhy_3027"/>
<feature type="domain" description="Protein kinase" evidence="1">
    <location>
        <begin position="3"/>
        <end position="329"/>
    </location>
</feature>
<dbReference type="RefSeq" id="WP_013765433.1">
    <property type="nucleotide sequence ID" value="NC_015510.1"/>
</dbReference>
<dbReference type="STRING" id="760192.Halhy_3027"/>
<dbReference type="PANTHER" id="PTHR24345">
    <property type="entry name" value="SERINE/THREONINE-PROTEIN KINASE PLK"/>
    <property type="match status" value="1"/>
</dbReference>
<reference evidence="2 3" key="1">
    <citation type="journal article" date="2011" name="Stand. Genomic Sci.">
        <title>Complete genome sequence of Haliscomenobacter hydrossis type strain (O).</title>
        <authorList>
            <consortium name="US DOE Joint Genome Institute (JGI-PGF)"/>
            <person name="Daligault H."/>
            <person name="Lapidus A."/>
            <person name="Zeytun A."/>
            <person name="Nolan M."/>
            <person name="Lucas S."/>
            <person name="Del Rio T.G."/>
            <person name="Tice H."/>
            <person name="Cheng J.F."/>
            <person name="Tapia R."/>
            <person name="Han C."/>
            <person name="Goodwin L."/>
            <person name="Pitluck S."/>
            <person name="Liolios K."/>
            <person name="Pagani I."/>
            <person name="Ivanova N."/>
            <person name="Huntemann M."/>
            <person name="Mavromatis K."/>
            <person name="Mikhailova N."/>
            <person name="Pati A."/>
            <person name="Chen A."/>
            <person name="Palaniappan K."/>
            <person name="Land M."/>
            <person name="Hauser L."/>
            <person name="Brambilla E.M."/>
            <person name="Rohde M."/>
            <person name="Verbarg S."/>
            <person name="Goker M."/>
            <person name="Bristow J."/>
            <person name="Eisen J.A."/>
            <person name="Markowitz V."/>
            <person name="Hugenholtz P."/>
            <person name="Kyrpides N.C."/>
            <person name="Klenk H.P."/>
            <person name="Woyke T."/>
        </authorList>
    </citation>
    <scope>NUCLEOTIDE SEQUENCE [LARGE SCALE GENOMIC DNA]</scope>
    <source>
        <strain evidence="3">ATCC 27775 / DSM 1100 / LMG 10767 / O</strain>
    </source>
</reference>
<dbReference type="PROSITE" id="PS00109">
    <property type="entry name" value="PROTEIN_KINASE_TYR"/>
    <property type="match status" value="1"/>
</dbReference>
<dbReference type="HOGENOM" id="CLU_034628_0_0_10"/>
<dbReference type="OrthoDB" id="9813021at2"/>
<dbReference type="PROSITE" id="PS50011">
    <property type="entry name" value="PROTEIN_KINASE_DOM"/>
    <property type="match status" value="1"/>
</dbReference>
<dbReference type="AlphaFoldDB" id="F4L6Q9"/>
<proteinExistence type="predicted"/>
<protein>
    <submittedName>
        <fullName evidence="2">Serine/threonine protein kinase</fullName>
    </submittedName>
</protein>
<dbReference type="InterPro" id="IPR000719">
    <property type="entry name" value="Prot_kinase_dom"/>
</dbReference>
<dbReference type="InterPro" id="IPR011009">
    <property type="entry name" value="Kinase-like_dom_sf"/>
</dbReference>
<dbReference type="Proteomes" id="UP000008461">
    <property type="component" value="Chromosome"/>
</dbReference>
<evidence type="ECO:0000259" key="1">
    <source>
        <dbReference type="PROSITE" id="PS50011"/>
    </source>
</evidence>
<name>F4L6Q9_HALH1</name>
<dbReference type="EMBL" id="CP002691">
    <property type="protein sequence ID" value="AEE50890.1"/>
    <property type="molecule type" value="Genomic_DNA"/>
</dbReference>
<gene>
    <name evidence="2" type="ordered locus">Halhy_3027</name>
</gene>
<keyword evidence="3" id="KW-1185">Reference proteome</keyword>
<dbReference type="InterPro" id="IPR008266">
    <property type="entry name" value="Tyr_kinase_AS"/>
</dbReference>
<dbReference type="Pfam" id="PF00069">
    <property type="entry name" value="Pkinase"/>
    <property type="match status" value="1"/>
</dbReference>
<keyword evidence="2" id="KW-0723">Serine/threonine-protein kinase</keyword>
<keyword evidence="2" id="KW-0808">Transferase</keyword>
<dbReference type="Gene3D" id="1.10.510.10">
    <property type="entry name" value="Transferase(Phosphotransferase) domain 1"/>
    <property type="match status" value="1"/>
</dbReference>
<dbReference type="SUPFAM" id="SSF56112">
    <property type="entry name" value="Protein kinase-like (PK-like)"/>
    <property type="match status" value="1"/>
</dbReference>
<organism evidence="2 3">
    <name type="scientific">Haliscomenobacter hydrossis (strain ATCC 27775 / DSM 1100 / LMG 10767 / O)</name>
    <dbReference type="NCBI Taxonomy" id="760192"/>
    <lineage>
        <taxon>Bacteria</taxon>
        <taxon>Pseudomonadati</taxon>
        <taxon>Bacteroidota</taxon>
        <taxon>Saprospiria</taxon>
        <taxon>Saprospirales</taxon>
        <taxon>Haliscomenobacteraceae</taxon>
        <taxon>Haliscomenobacter</taxon>
    </lineage>
</organism>
<accession>F4L6Q9</accession>